<comment type="caution">
    <text evidence="3">The sequence shown here is derived from an EMBL/GenBank/DDBJ whole genome shotgun (WGS) entry which is preliminary data.</text>
</comment>
<dbReference type="SMART" id="SM00100">
    <property type="entry name" value="cNMP"/>
    <property type="match status" value="1"/>
</dbReference>
<dbReference type="InterPro" id="IPR000595">
    <property type="entry name" value="cNMP-bd_dom"/>
</dbReference>
<sequence>MRPVHRVVSHGHRPHRGSPRPAPGSRAPGEDAVTSHPGEPPGEGVFAALTAEHRGKLMALAREVALPGATRIFEEGEKADRFWVIRSGTVALDVHVPGRGRAVVETIGAGSLLGWSWLCPPRQWHLAAETRDPVRAWEFDAAAVQDLCAEDTALGLSLVTAVAETIGDRLRATRTRLLDLYGPPVTQGNGAAP</sequence>
<keyword evidence="4" id="KW-1185">Reference proteome</keyword>
<dbReference type="Pfam" id="PF00027">
    <property type="entry name" value="cNMP_binding"/>
    <property type="match status" value="1"/>
</dbReference>
<evidence type="ECO:0000256" key="1">
    <source>
        <dbReference type="SAM" id="MobiDB-lite"/>
    </source>
</evidence>
<name>A0ABS8DYZ2_9ACTN</name>
<feature type="compositionally biased region" description="Basic residues" evidence="1">
    <location>
        <begin position="1"/>
        <end position="18"/>
    </location>
</feature>
<dbReference type="Gene3D" id="2.60.120.10">
    <property type="entry name" value="Jelly Rolls"/>
    <property type="match status" value="1"/>
</dbReference>
<dbReference type="PROSITE" id="PS50042">
    <property type="entry name" value="CNMP_BINDING_3"/>
    <property type="match status" value="1"/>
</dbReference>
<accession>A0ABS8DYZ2</accession>
<dbReference type="CDD" id="cd00038">
    <property type="entry name" value="CAP_ED"/>
    <property type="match status" value="1"/>
</dbReference>
<feature type="region of interest" description="Disordered" evidence="1">
    <location>
        <begin position="1"/>
        <end position="43"/>
    </location>
</feature>
<dbReference type="EMBL" id="JAINUL010000001">
    <property type="protein sequence ID" value="MCC0094100.1"/>
    <property type="molecule type" value="Genomic_DNA"/>
</dbReference>
<dbReference type="SUPFAM" id="SSF51206">
    <property type="entry name" value="cAMP-binding domain-like"/>
    <property type="match status" value="1"/>
</dbReference>
<dbReference type="InterPro" id="IPR014710">
    <property type="entry name" value="RmlC-like_jellyroll"/>
</dbReference>
<evidence type="ECO:0000313" key="4">
    <source>
        <dbReference type="Proteomes" id="UP001520654"/>
    </source>
</evidence>
<evidence type="ECO:0000313" key="3">
    <source>
        <dbReference type="EMBL" id="MCC0094100.1"/>
    </source>
</evidence>
<reference evidence="3 4" key="1">
    <citation type="submission" date="2021-08" db="EMBL/GenBank/DDBJ databases">
        <title>Genomic Architecture of Streptomyces flavotricini NGL1 and Streptomyces erythrochromogenes HMS4 With Differential Plant Beneficial attributes and laccase production capabilities.</title>
        <authorList>
            <person name="Salwan R."/>
            <person name="Kaur R."/>
            <person name="Sharma V."/>
        </authorList>
    </citation>
    <scope>NUCLEOTIDE SEQUENCE [LARGE SCALE GENOMIC DNA]</scope>
    <source>
        <strain evidence="3 4">NGL1</strain>
    </source>
</reference>
<dbReference type="InterPro" id="IPR018490">
    <property type="entry name" value="cNMP-bd_dom_sf"/>
</dbReference>
<dbReference type="Proteomes" id="UP001520654">
    <property type="component" value="Unassembled WGS sequence"/>
</dbReference>
<organism evidence="3 4">
    <name type="scientific">Streptomyces flavotricini</name>
    <dbReference type="NCBI Taxonomy" id="66888"/>
    <lineage>
        <taxon>Bacteria</taxon>
        <taxon>Bacillati</taxon>
        <taxon>Actinomycetota</taxon>
        <taxon>Actinomycetes</taxon>
        <taxon>Kitasatosporales</taxon>
        <taxon>Streptomycetaceae</taxon>
        <taxon>Streptomyces</taxon>
    </lineage>
</organism>
<protein>
    <submittedName>
        <fullName evidence="3">Cyclic nucleotide-binding domain-containing protein</fullName>
    </submittedName>
</protein>
<evidence type="ECO:0000259" key="2">
    <source>
        <dbReference type="PROSITE" id="PS50042"/>
    </source>
</evidence>
<gene>
    <name evidence="3" type="ORF">K7B10_04705</name>
</gene>
<feature type="domain" description="Cyclic nucleotide-binding" evidence="2">
    <location>
        <begin position="45"/>
        <end position="114"/>
    </location>
</feature>
<proteinExistence type="predicted"/>